<keyword evidence="2" id="KW-1185">Reference proteome</keyword>
<comment type="caution">
    <text evidence="1">The sequence shown here is derived from an EMBL/GenBank/DDBJ whole genome shotgun (WGS) entry which is preliminary data.</text>
</comment>
<evidence type="ECO:0000313" key="1">
    <source>
        <dbReference type="EMBL" id="PTE09849.1"/>
    </source>
</evidence>
<dbReference type="EMBL" id="PZJX01000027">
    <property type="protein sequence ID" value="PTE09849.1"/>
    <property type="molecule type" value="Genomic_DNA"/>
</dbReference>
<proteinExistence type="predicted"/>
<protein>
    <submittedName>
        <fullName evidence="1">Uncharacterized protein</fullName>
    </submittedName>
</protein>
<accession>A0A2T4IW19</accession>
<dbReference type="AlphaFoldDB" id="A0A2T4IW19"/>
<organism evidence="1 2">
    <name type="scientific">Mesorhizobium helmanticense</name>
    <dbReference type="NCBI Taxonomy" id="1776423"/>
    <lineage>
        <taxon>Bacteria</taxon>
        <taxon>Pseudomonadati</taxon>
        <taxon>Pseudomonadota</taxon>
        <taxon>Alphaproteobacteria</taxon>
        <taxon>Hyphomicrobiales</taxon>
        <taxon>Phyllobacteriaceae</taxon>
        <taxon>Mesorhizobium</taxon>
    </lineage>
</organism>
<gene>
    <name evidence="1" type="ORF">C9427_14360</name>
</gene>
<name>A0A2T4IW19_9HYPH</name>
<dbReference type="OrthoDB" id="9429503at2"/>
<sequence length="111" mass="12376">MVFTRQLDEDEFKACFVEPMTDVTATAEAALDIWPYVNALDLDEIGLPSLNDVGHVYRDARNRFDQVLIGTGRFNTLLVIVVDLGKSTVFGHFLLDLNKEYGSSGGHLRTV</sequence>
<dbReference type="Proteomes" id="UP000240259">
    <property type="component" value="Unassembled WGS sequence"/>
</dbReference>
<reference evidence="1 2" key="1">
    <citation type="submission" date="2018-03" db="EMBL/GenBank/DDBJ databases">
        <title>Genome sequence of the symbiotic type strain Mesorhizobium helmanticense CSLC115NT isolated from Lotus corniculatus nodules.</title>
        <authorList>
            <person name="Sannazzaro A.I."/>
            <person name="Torres Tejerizo G.A."/>
            <person name="Dip D."/>
            <person name="Caballero M."/>
            <person name="Pistorio M."/>
            <person name="Estrella M.J."/>
        </authorList>
    </citation>
    <scope>NUCLEOTIDE SEQUENCE [LARGE SCALE GENOMIC DNA]</scope>
    <source>
        <strain evidence="1 2">CSLC115N</strain>
    </source>
</reference>
<evidence type="ECO:0000313" key="2">
    <source>
        <dbReference type="Proteomes" id="UP000240259"/>
    </source>
</evidence>